<dbReference type="PANTHER" id="PTHR30457">
    <property type="entry name" value="5'-NUCLEOTIDASE SURE"/>
    <property type="match status" value="1"/>
</dbReference>
<sequence length="309" mass="32623">MEKKRLLISNDDGINAPGLQALVAELVRQNFCTVCVCGPSGEQSGQSHAITLGRPLACFPINVPGAQQSFAVVGSPADSVMLALNGPIFEDRNFDLVISGINRGDNCGLHVIYSGTVGAAREAACKGVPSLAVSLDDVRAKSAADYAAASVYTVALIKAVLGLLEGTDASWLQKMTGCIINVNVPAGPLQSIKGLHLAHQGAACVFPAFREIFEEVPQDEGAVTSTVITMPNTRSFRNAAGDMRWDMTPGADTWAVREGWASVTPLGLRSDMPLQVQSTCNSDNDEEKMVHLLACCARLGSLNFVTCIC</sequence>
<evidence type="ECO:0000259" key="4">
    <source>
        <dbReference type="Pfam" id="PF01975"/>
    </source>
</evidence>
<keyword evidence="2" id="KW-0479">Metal-binding</keyword>
<dbReference type="KEGG" id="csl:COCSUDRAFT_16740"/>
<keyword evidence="6" id="KW-1185">Reference proteome</keyword>
<dbReference type="InterPro" id="IPR030048">
    <property type="entry name" value="SurE"/>
</dbReference>
<dbReference type="InterPro" id="IPR036523">
    <property type="entry name" value="SurE-like_sf"/>
</dbReference>
<dbReference type="PANTHER" id="PTHR30457:SF0">
    <property type="entry name" value="PHOSPHATASE, PUTATIVE (AFU_ORTHOLOGUE AFUA_4G01070)-RELATED"/>
    <property type="match status" value="1"/>
</dbReference>
<name>I0YUN7_COCSC</name>
<evidence type="ECO:0000313" key="6">
    <source>
        <dbReference type="Proteomes" id="UP000007264"/>
    </source>
</evidence>
<dbReference type="OrthoDB" id="202825at2759"/>
<dbReference type="EMBL" id="AGSI01000010">
    <property type="protein sequence ID" value="EIE22106.1"/>
    <property type="molecule type" value="Genomic_DNA"/>
</dbReference>
<accession>I0YUN7</accession>
<evidence type="ECO:0000256" key="1">
    <source>
        <dbReference type="ARBA" id="ARBA00011062"/>
    </source>
</evidence>
<dbReference type="NCBIfam" id="TIGR00087">
    <property type="entry name" value="surE"/>
    <property type="match status" value="1"/>
</dbReference>
<dbReference type="HAMAP" id="MF_00060">
    <property type="entry name" value="SurE"/>
    <property type="match status" value="1"/>
</dbReference>
<dbReference type="GO" id="GO:0046872">
    <property type="term" value="F:metal ion binding"/>
    <property type="evidence" value="ECO:0007669"/>
    <property type="project" value="UniProtKB-KW"/>
</dbReference>
<dbReference type="Gene3D" id="3.40.1210.10">
    <property type="entry name" value="Survival protein SurE-like phosphatase/nucleotidase"/>
    <property type="match status" value="1"/>
</dbReference>
<dbReference type="GO" id="GO:0008252">
    <property type="term" value="F:nucleotidase activity"/>
    <property type="evidence" value="ECO:0007669"/>
    <property type="project" value="InterPro"/>
</dbReference>
<comment type="similarity">
    <text evidence="1">Belongs to the SurE nucleotidase family.</text>
</comment>
<dbReference type="STRING" id="574566.I0YUN7"/>
<protein>
    <submittedName>
        <fullName evidence="5">Sure-like protein</fullName>
    </submittedName>
</protein>
<keyword evidence="3" id="KW-0378">Hydrolase</keyword>
<dbReference type="eggNOG" id="ENOG502QUQI">
    <property type="taxonomic scope" value="Eukaryota"/>
</dbReference>
<proteinExistence type="inferred from homology"/>
<dbReference type="GeneID" id="17040092"/>
<comment type="caution">
    <text evidence="5">The sequence shown here is derived from an EMBL/GenBank/DDBJ whole genome shotgun (WGS) entry which is preliminary data.</text>
</comment>
<evidence type="ECO:0000256" key="2">
    <source>
        <dbReference type="ARBA" id="ARBA00022723"/>
    </source>
</evidence>
<organism evidence="5 6">
    <name type="scientific">Coccomyxa subellipsoidea (strain C-169)</name>
    <name type="common">Green microalga</name>
    <dbReference type="NCBI Taxonomy" id="574566"/>
    <lineage>
        <taxon>Eukaryota</taxon>
        <taxon>Viridiplantae</taxon>
        <taxon>Chlorophyta</taxon>
        <taxon>core chlorophytes</taxon>
        <taxon>Trebouxiophyceae</taxon>
        <taxon>Trebouxiophyceae incertae sedis</taxon>
        <taxon>Coccomyxaceae</taxon>
        <taxon>Coccomyxa</taxon>
        <taxon>Coccomyxa subellipsoidea</taxon>
    </lineage>
</organism>
<evidence type="ECO:0000256" key="3">
    <source>
        <dbReference type="ARBA" id="ARBA00022801"/>
    </source>
</evidence>
<dbReference type="AlphaFoldDB" id="I0YUN7"/>
<dbReference type="Proteomes" id="UP000007264">
    <property type="component" value="Unassembled WGS sequence"/>
</dbReference>
<reference evidence="5 6" key="1">
    <citation type="journal article" date="2012" name="Genome Biol.">
        <title>The genome of the polar eukaryotic microalga coccomyxa subellipsoidea reveals traits of cold adaptation.</title>
        <authorList>
            <person name="Blanc G."/>
            <person name="Agarkova I."/>
            <person name="Grimwood J."/>
            <person name="Kuo A."/>
            <person name="Brueggeman A."/>
            <person name="Dunigan D."/>
            <person name="Gurnon J."/>
            <person name="Ladunga I."/>
            <person name="Lindquist E."/>
            <person name="Lucas S."/>
            <person name="Pangilinan J."/>
            <person name="Proschold T."/>
            <person name="Salamov A."/>
            <person name="Schmutz J."/>
            <person name="Weeks D."/>
            <person name="Yamada T."/>
            <person name="Claverie J.M."/>
            <person name="Grigoriev I."/>
            <person name="Van Etten J."/>
            <person name="Lomsadze A."/>
            <person name="Borodovsky M."/>
        </authorList>
    </citation>
    <scope>NUCLEOTIDE SEQUENCE [LARGE SCALE GENOMIC DNA]</scope>
    <source>
        <strain evidence="5 6">C-169</strain>
    </source>
</reference>
<dbReference type="InterPro" id="IPR002828">
    <property type="entry name" value="SurE-like_Pase/nucleotidase"/>
</dbReference>
<gene>
    <name evidence="5" type="ORF">COCSUDRAFT_16740</name>
</gene>
<dbReference type="RefSeq" id="XP_005646650.1">
    <property type="nucleotide sequence ID" value="XM_005646593.1"/>
</dbReference>
<evidence type="ECO:0000313" key="5">
    <source>
        <dbReference type="EMBL" id="EIE22106.1"/>
    </source>
</evidence>
<dbReference type="SUPFAM" id="SSF64167">
    <property type="entry name" value="SurE-like"/>
    <property type="match status" value="1"/>
</dbReference>
<dbReference type="Pfam" id="PF01975">
    <property type="entry name" value="SurE"/>
    <property type="match status" value="1"/>
</dbReference>
<feature type="domain" description="Survival protein SurE-like phosphatase/nucleotidase" evidence="4">
    <location>
        <begin position="7"/>
        <end position="202"/>
    </location>
</feature>